<gene>
    <name evidence="8" type="ORF">NFC81_14950</name>
</gene>
<dbReference type="GO" id="GO:0031543">
    <property type="term" value="F:peptidyl-proline dioxygenase activity"/>
    <property type="evidence" value="ECO:0007669"/>
    <property type="project" value="TreeGrafter"/>
</dbReference>
<dbReference type="AlphaFoldDB" id="A0AB38YF40"/>
<evidence type="ECO:0000256" key="6">
    <source>
        <dbReference type="ARBA" id="ARBA00023004"/>
    </source>
</evidence>
<name>A0AB38YF40_9GAMM</name>
<dbReference type="Pfam" id="PF13640">
    <property type="entry name" value="2OG-FeII_Oxy_3"/>
    <property type="match status" value="1"/>
</dbReference>
<dbReference type="Gene3D" id="2.60.120.620">
    <property type="entry name" value="q2cbj1_9rhob like domain"/>
    <property type="match status" value="1"/>
</dbReference>
<sequence>MALASIFDRRPPDDSLETIAYDVERQGYAVMPDFITAVEVDALLQVFHGLRQHEDALQPAGIGRGDDYQTNNFVRQDWIHWIDGTTAPTQLFLDRMRDLQVTLNRRLFMGLFDYEAHFALYPEGAFYKKHIDAFQGHSNRRLSTVLYLNYDWQPTDGGELRCYDPDEPNQVLFDLPPAAGTLVVFESERFWHEVLPAKRRRFSVAGWFRINTSTSSRVDPPHWY</sequence>
<evidence type="ECO:0000256" key="3">
    <source>
        <dbReference type="ARBA" id="ARBA00022896"/>
    </source>
</evidence>
<keyword evidence="3" id="KW-0847">Vitamin C</keyword>
<comment type="cofactor">
    <cofactor evidence="1">
        <name>L-ascorbate</name>
        <dbReference type="ChEBI" id="CHEBI:38290"/>
    </cofactor>
</comment>
<evidence type="ECO:0000256" key="2">
    <source>
        <dbReference type="ARBA" id="ARBA00022723"/>
    </source>
</evidence>
<dbReference type="PANTHER" id="PTHR12907">
    <property type="entry name" value="EGL NINE HOMOLOG-RELATED"/>
    <property type="match status" value="1"/>
</dbReference>
<dbReference type="PANTHER" id="PTHR12907:SF26">
    <property type="entry name" value="HIF PROLYL HYDROXYLASE, ISOFORM C"/>
    <property type="match status" value="1"/>
</dbReference>
<evidence type="ECO:0000256" key="4">
    <source>
        <dbReference type="ARBA" id="ARBA00022964"/>
    </source>
</evidence>
<evidence type="ECO:0000256" key="5">
    <source>
        <dbReference type="ARBA" id="ARBA00023002"/>
    </source>
</evidence>
<keyword evidence="6" id="KW-0408">Iron</keyword>
<reference evidence="8" key="1">
    <citation type="submission" date="2022-07" db="EMBL/GenBank/DDBJ databases">
        <title>Complete genome sequence of Salinispirillum sp. LH10-3-1 capable of multiple carbohydrate inversion isolated from a soda lake.</title>
        <authorList>
            <person name="Liu J."/>
            <person name="Zhai Y."/>
            <person name="Zhang H."/>
            <person name="Yang H."/>
            <person name="Qu J."/>
            <person name="Li J."/>
        </authorList>
    </citation>
    <scope>NUCLEOTIDE SEQUENCE</scope>
    <source>
        <strain evidence="8">LH 10-3-1</strain>
    </source>
</reference>
<dbReference type="GO" id="GO:0031418">
    <property type="term" value="F:L-ascorbic acid binding"/>
    <property type="evidence" value="ECO:0007669"/>
    <property type="project" value="UniProtKB-KW"/>
</dbReference>
<dbReference type="InterPro" id="IPR006620">
    <property type="entry name" value="Pro_4_hyd_alph"/>
</dbReference>
<keyword evidence="2" id="KW-0479">Metal-binding</keyword>
<dbReference type="EMBL" id="CP101717">
    <property type="protein sequence ID" value="WLD57993.1"/>
    <property type="molecule type" value="Genomic_DNA"/>
</dbReference>
<keyword evidence="5" id="KW-0560">Oxidoreductase</keyword>
<protein>
    <submittedName>
        <fullName evidence="8">2OG-Fe(II) oxygenase</fullName>
    </submittedName>
</protein>
<dbReference type="PROSITE" id="PS51471">
    <property type="entry name" value="FE2OG_OXY"/>
    <property type="match status" value="1"/>
</dbReference>
<dbReference type="InterPro" id="IPR044862">
    <property type="entry name" value="Pro_4_hyd_alph_FE2OG_OXY"/>
</dbReference>
<evidence type="ECO:0000313" key="8">
    <source>
        <dbReference type="EMBL" id="WLD57993.1"/>
    </source>
</evidence>
<feature type="domain" description="Fe2OG dioxygenase" evidence="7">
    <location>
        <begin position="107"/>
        <end position="210"/>
    </location>
</feature>
<keyword evidence="4" id="KW-0223">Dioxygenase</keyword>
<evidence type="ECO:0000259" key="7">
    <source>
        <dbReference type="PROSITE" id="PS51471"/>
    </source>
</evidence>
<proteinExistence type="predicted"/>
<dbReference type="SMART" id="SM00702">
    <property type="entry name" value="P4Hc"/>
    <property type="match status" value="1"/>
</dbReference>
<organism evidence="8">
    <name type="scientific">Salinispirillum sp. LH 10-3-1</name>
    <dbReference type="NCBI Taxonomy" id="2952525"/>
    <lineage>
        <taxon>Bacteria</taxon>
        <taxon>Pseudomonadati</taxon>
        <taxon>Pseudomonadota</taxon>
        <taxon>Gammaproteobacteria</taxon>
        <taxon>Oceanospirillales</taxon>
        <taxon>Saccharospirillaceae</taxon>
        <taxon>Salinispirillum</taxon>
    </lineage>
</organism>
<dbReference type="InterPro" id="IPR005123">
    <property type="entry name" value="Oxoglu/Fe-dep_dioxygenase_dom"/>
</dbReference>
<dbReference type="GO" id="GO:0071456">
    <property type="term" value="P:cellular response to hypoxia"/>
    <property type="evidence" value="ECO:0007669"/>
    <property type="project" value="TreeGrafter"/>
</dbReference>
<dbReference type="GO" id="GO:0008198">
    <property type="term" value="F:ferrous iron binding"/>
    <property type="evidence" value="ECO:0007669"/>
    <property type="project" value="TreeGrafter"/>
</dbReference>
<dbReference type="RefSeq" id="WP_304995277.1">
    <property type="nucleotide sequence ID" value="NZ_CP101717.1"/>
</dbReference>
<dbReference type="InterPro" id="IPR051559">
    <property type="entry name" value="HIF_prolyl_hydroxylases"/>
</dbReference>
<evidence type="ECO:0000256" key="1">
    <source>
        <dbReference type="ARBA" id="ARBA00001961"/>
    </source>
</evidence>
<accession>A0AB38YF40</accession>